<dbReference type="KEGG" id="cby:CLM_1033"/>
<protein>
    <submittedName>
        <fullName evidence="2">Multimeric flavodoxin WrbA family protein</fullName>
    </submittedName>
</protein>
<evidence type="ECO:0000259" key="1">
    <source>
        <dbReference type="Pfam" id="PF03358"/>
    </source>
</evidence>
<dbReference type="InterPro" id="IPR005025">
    <property type="entry name" value="FMN_Rdtase-like_dom"/>
</dbReference>
<evidence type="ECO:0000313" key="3">
    <source>
        <dbReference type="Proteomes" id="UP000001374"/>
    </source>
</evidence>
<accession>C1FUV2</accession>
<organism evidence="2 3">
    <name type="scientific">Clostridium botulinum (strain Kyoto / Type A2)</name>
    <dbReference type="NCBI Taxonomy" id="536232"/>
    <lineage>
        <taxon>Bacteria</taxon>
        <taxon>Bacillati</taxon>
        <taxon>Bacillota</taxon>
        <taxon>Clostridia</taxon>
        <taxon>Eubacteriales</taxon>
        <taxon>Clostridiaceae</taxon>
        <taxon>Clostridium</taxon>
    </lineage>
</organism>
<dbReference type="EMBL" id="CP001581">
    <property type="protein sequence ID" value="ACO84396.1"/>
    <property type="molecule type" value="Genomic_DNA"/>
</dbReference>
<dbReference type="InterPro" id="IPR029039">
    <property type="entry name" value="Flavoprotein-like_sf"/>
</dbReference>
<dbReference type="SUPFAM" id="SSF52218">
    <property type="entry name" value="Flavoproteins"/>
    <property type="match status" value="1"/>
</dbReference>
<sequence length="50" mass="5449">MKVLILAGSPHPHGTTAFLADEFCIGAKEAGHEVARFDTAKLEIHQKNFT</sequence>
<dbReference type="AlphaFoldDB" id="C1FUV2"/>
<name>C1FUV2_CLOBJ</name>
<dbReference type="GO" id="GO:0016491">
    <property type="term" value="F:oxidoreductase activity"/>
    <property type="evidence" value="ECO:0007669"/>
    <property type="project" value="InterPro"/>
</dbReference>
<dbReference type="RefSeq" id="WP_003398277.1">
    <property type="nucleotide sequence ID" value="NC_012563.1"/>
</dbReference>
<dbReference type="HOGENOM" id="CLU_3116220_0_0_9"/>
<dbReference type="eggNOG" id="COG0655">
    <property type="taxonomic scope" value="Bacteria"/>
</dbReference>
<feature type="domain" description="NADPH-dependent FMN reductase-like" evidence="1">
    <location>
        <begin position="1"/>
        <end position="44"/>
    </location>
</feature>
<reference evidence="2 3" key="1">
    <citation type="submission" date="2008-10" db="EMBL/GenBank/DDBJ databases">
        <title>Genome sequence of Clostridium botulinum A2 Kyoto.</title>
        <authorList>
            <person name="Shrivastava S."/>
            <person name="Brinkac L.M."/>
            <person name="Brown J.L."/>
            <person name="Bruce D."/>
            <person name="Detter C.C."/>
            <person name="Johnson E.A."/>
            <person name="Munk C.A."/>
            <person name="Smith L.A."/>
            <person name="Smith T.J."/>
            <person name="Sutton G."/>
            <person name="Brettin T.S."/>
        </authorList>
    </citation>
    <scope>NUCLEOTIDE SEQUENCE [LARGE SCALE GENOMIC DNA]</scope>
    <source>
        <strain evidence="3">Kyoto / Type A2</strain>
    </source>
</reference>
<dbReference type="Gene3D" id="3.40.50.360">
    <property type="match status" value="1"/>
</dbReference>
<dbReference type="Proteomes" id="UP000001374">
    <property type="component" value="Chromosome"/>
</dbReference>
<evidence type="ECO:0000313" key="2">
    <source>
        <dbReference type="EMBL" id="ACO84396.1"/>
    </source>
</evidence>
<proteinExistence type="predicted"/>
<gene>
    <name evidence="2" type="ordered locus">CLM_1033</name>
</gene>
<dbReference type="Pfam" id="PF03358">
    <property type="entry name" value="FMN_red"/>
    <property type="match status" value="1"/>
</dbReference>